<sequence>MRVTISRTDVGLSVYIHKKDLEEPIISVEHKNLWGGFILLKNGWRIALPDLSQNRRLPVTVDARRLPS</sequence>
<evidence type="ECO:0000313" key="1">
    <source>
        <dbReference type="EMBL" id="AUW47523.1"/>
    </source>
</evidence>
<accession>A0A154IBY1</accession>
<dbReference type="GO" id="GO:0009399">
    <property type="term" value="P:nitrogen fixation"/>
    <property type="evidence" value="ECO:0007669"/>
    <property type="project" value="InterPro"/>
</dbReference>
<dbReference type="RefSeq" id="WP_027667872.1">
    <property type="nucleotide sequence ID" value="NZ_CP025015.1"/>
</dbReference>
<reference evidence="2" key="1">
    <citation type="submission" date="2016-03" db="EMBL/GenBank/DDBJ databases">
        <title>Microsymbionts genomes from the relict species Vavilovia formosa.</title>
        <authorList>
            <person name="Chirak E."/>
            <person name="Kimeklis A."/>
            <person name="Kopat V."/>
            <person name="Andronov E."/>
        </authorList>
    </citation>
    <scope>NUCLEOTIDE SEQUENCE [LARGE SCALE GENOMIC DNA]</scope>
    <source>
        <strain evidence="2">Vaf12</strain>
    </source>
</reference>
<dbReference type="EMBL" id="CP025015">
    <property type="protein sequence ID" value="AUW47523.1"/>
    <property type="molecule type" value="Genomic_DNA"/>
</dbReference>
<dbReference type="AlphaFoldDB" id="A0A154IBY1"/>
<dbReference type="Proteomes" id="UP000238523">
    <property type="component" value="Plasmid pRLN3"/>
</dbReference>
<dbReference type="InterPro" id="IPR009727">
    <property type="entry name" value="NifT"/>
</dbReference>
<geneLocation type="plasmid" evidence="3">
    <name>prln3</name>
</geneLocation>
<proteinExistence type="predicted"/>
<evidence type="ECO:0000313" key="3">
    <source>
        <dbReference type="Proteomes" id="UP000238523"/>
    </source>
</evidence>
<dbReference type="Pfam" id="PF06988">
    <property type="entry name" value="NifT"/>
    <property type="match status" value="1"/>
</dbReference>
<protein>
    <submittedName>
        <fullName evidence="2">Nitrogen fixation protein FixU</fullName>
    </submittedName>
    <submittedName>
        <fullName evidence="1">Protein FixU-like protein</fullName>
    </submittedName>
</protein>
<dbReference type="Gene3D" id="2.40.50.240">
    <property type="entry name" value="NifT/FixU-like"/>
    <property type="match status" value="1"/>
</dbReference>
<dbReference type="SUPFAM" id="SSF159203">
    <property type="entry name" value="NifT/FixU-like"/>
    <property type="match status" value="1"/>
</dbReference>
<evidence type="ECO:0000313" key="2">
    <source>
        <dbReference type="EMBL" id="KZA97607.1"/>
    </source>
</evidence>
<dbReference type="EMBL" id="LVYU01000132">
    <property type="protein sequence ID" value="KZA97607.1"/>
    <property type="molecule type" value="Genomic_DNA"/>
</dbReference>
<gene>
    <name evidence="1" type="primary">fixU</name>
    <name evidence="2" type="ORF">A4A59_31505</name>
    <name evidence="1" type="ORF">CUJ84_pRLN3000403</name>
</gene>
<geneLocation type="plasmid" evidence="1">
    <name>pRLN3</name>
</geneLocation>
<organism evidence="2">
    <name type="scientific">Rhizobium leguminosarum</name>
    <dbReference type="NCBI Taxonomy" id="384"/>
    <lineage>
        <taxon>Bacteria</taxon>
        <taxon>Pseudomonadati</taxon>
        <taxon>Pseudomonadota</taxon>
        <taxon>Alphaproteobacteria</taxon>
        <taxon>Hyphomicrobiales</taxon>
        <taxon>Rhizobiaceae</taxon>
        <taxon>Rhizobium/Agrobacterium group</taxon>
        <taxon>Rhizobium</taxon>
    </lineage>
</organism>
<dbReference type="NCBIfam" id="TIGR02934">
    <property type="entry name" value="nifT_nitrog"/>
    <property type="match status" value="1"/>
</dbReference>
<reference evidence="1 3" key="2">
    <citation type="submission" date="2017-11" db="EMBL/GenBank/DDBJ databases">
        <title>Complete genome of Rhizobium leguminosarum Norway, an ineffective micro-symbiont.</title>
        <authorList>
            <person name="Hoffrichter A."/>
            <person name="Liang J."/>
            <person name="Brachmann A."/>
            <person name="Marin M."/>
        </authorList>
    </citation>
    <scope>NUCLEOTIDE SEQUENCE [LARGE SCALE GENOMIC DNA]</scope>
    <source>
        <strain evidence="1 3">Norway</strain>
        <plasmid evidence="1">pRLN3</plasmid>
        <plasmid evidence="3">prln3</plasmid>
    </source>
</reference>
<dbReference type="InterPro" id="IPR024044">
    <property type="entry name" value="NifT/FixU_barrel-like_dom_sf"/>
</dbReference>
<name>A0A154IBY1_RHILE</name>
<keyword evidence="1" id="KW-0614">Plasmid</keyword>